<accession>A0ABX0MVF2</accession>
<keyword evidence="2" id="KW-1185">Reference proteome</keyword>
<name>A0ABX0MVF2_9BURK</name>
<comment type="caution">
    <text evidence="1">The sequence shown here is derived from an EMBL/GenBank/DDBJ whole genome shotgun (WGS) entry which is preliminary data.</text>
</comment>
<proteinExistence type="predicted"/>
<evidence type="ECO:0000313" key="1">
    <source>
        <dbReference type="EMBL" id="NHZ64008.1"/>
    </source>
</evidence>
<sequence length="104" mass="11131">MYITGACAFAPLIKEQPLALTEAGAVAAAAFSVPVDKSYALDLTFAFAHAEAMKRDDIVGTRYDKHCEPGGHHADIPVAQSAGLGRPIPFHVLVQRTHRGQSFN</sequence>
<protein>
    <submittedName>
        <fullName evidence="1">Uncharacterized protein</fullName>
    </submittedName>
</protein>
<evidence type="ECO:0000313" key="2">
    <source>
        <dbReference type="Proteomes" id="UP000610594"/>
    </source>
</evidence>
<dbReference type="Proteomes" id="UP000610594">
    <property type="component" value="Unassembled WGS sequence"/>
</dbReference>
<reference evidence="1 2" key="1">
    <citation type="submission" date="2019-10" db="EMBL/GenBank/DDBJ databases">
        <title>Taxonomy of Antarctic Massilia spp.: description of Massilia rubra sp. nov., Massilia aquatica sp. nov., Massilia mucilaginosa sp. nov., Massilia frigida sp. nov. isolated from streams, lakes and regoliths.</title>
        <authorList>
            <person name="Holochova P."/>
            <person name="Sedlacek I."/>
            <person name="Kralova S."/>
            <person name="Maslanova I."/>
            <person name="Busse H.-J."/>
            <person name="Stankova E."/>
            <person name="Vrbovska V."/>
            <person name="Kovarovic V."/>
            <person name="Bartak M."/>
            <person name="Svec P."/>
            <person name="Pantucek R."/>
        </authorList>
    </citation>
    <scope>NUCLEOTIDE SEQUENCE [LARGE SCALE GENOMIC DNA]</scope>
    <source>
        <strain evidence="1 2">CCM 8694</strain>
    </source>
</reference>
<gene>
    <name evidence="1" type="ORF">F1735_17135</name>
</gene>
<dbReference type="EMBL" id="WHJF01000043">
    <property type="protein sequence ID" value="NHZ64008.1"/>
    <property type="molecule type" value="Genomic_DNA"/>
</dbReference>
<organism evidence="1 2">
    <name type="scientific">Massilia genomosp. 1</name>
    <dbReference type="NCBI Taxonomy" id="2609280"/>
    <lineage>
        <taxon>Bacteria</taxon>
        <taxon>Pseudomonadati</taxon>
        <taxon>Pseudomonadota</taxon>
        <taxon>Betaproteobacteria</taxon>
        <taxon>Burkholderiales</taxon>
        <taxon>Oxalobacteraceae</taxon>
        <taxon>Telluria group</taxon>
        <taxon>Massilia</taxon>
    </lineage>
</organism>